<comment type="caution">
    <text evidence="1">The sequence shown here is derived from an EMBL/GenBank/DDBJ whole genome shotgun (WGS) entry which is preliminary data.</text>
</comment>
<reference evidence="3 4" key="2">
    <citation type="journal article" date="2015" name="MBio">
        <title>Genome-Resolved Metagenomic Analysis Reveals Roles for Candidate Phyla and Other Microbial Community Members in Biogeochemical Transformations in Oil Reservoirs.</title>
        <authorList>
            <person name="Hu P."/>
            <person name="Tom L."/>
            <person name="Singh A."/>
            <person name="Thomas B.C."/>
            <person name="Baker B.J."/>
            <person name="Piceno Y.M."/>
            <person name="Andersen G.L."/>
            <person name="Banfield J.F."/>
        </authorList>
    </citation>
    <scope>NUCLEOTIDE SEQUENCE [LARGE SCALE GENOMIC DNA]</scope>
    <source>
        <strain evidence="1">57_489</strain>
    </source>
</reference>
<dbReference type="EMBL" id="LGHB01000009">
    <property type="protein sequence ID" value="KUK96720.1"/>
    <property type="molecule type" value="Genomic_DNA"/>
</dbReference>
<gene>
    <name evidence="1" type="ORF">XD72_2150</name>
    <name evidence="2" type="ORF">XE07_0929</name>
</gene>
<reference evidence="2" key="1">
    <citation type="journal article" date="2015" name="MBio">
        <title>Genome-resolved metagenomic analysis reveals roles for candidate phyla and other microbial community members in biogeochemical transformations in oil reservoirs.</title>
        <authorList>
            <person name="Hu P."/>
            <person name="Tom L."/>
            <person name="Singh A."/>
            <person name="Thomas B.C."/>
            <person name="Baker B.J."/>
            <person name="Piceno Y.M."/>
            <person name="Andersen G.L."/>
            <person name="Banfield J.F."/>
        </authorList>
    </citation>
    <scope>NUCLEOTIDE SEQUENCE [LARGE SCALE GENOMIC DNA]</scope>
    <source>
        <strain evidence="2">56_747</strain>
    </source>
</reference>
<dbReference type="Proteomes" id="UP000057043">
    <property type="component" value="Unassembled WGS sequence"/>
</dbReference>
<proteinExistence type="predicted"/>
<dbReference type="AlphaFoldDB" id="A0A101FS37"/>
<evidence type="ECO:0000313" key="4">
    <source>
        <dbReference type="Proteomes" id="UP000057043"/>
    </source>
</evidence>
<evidence type="ECO:0000313" key="1">
    <source>
        <dbReference type="EMBL" id="KUK43461.1"/>
    </source>
</evidence>
<accession>A0A101FS37</accession>
<organism evidence="1 4">
    <name type="scientific">Methanothrix harundinacea</name>
    <dbReference type="NCBI Taxonomy" id="301375"/>
    <lineage>
        <taxon>Archaea</taxon>
        <taxon>Methanobacteriati</taxon>
        <taxon>Methanobacteriota</taxon>
        <taxon>Stenosarchaea group</taxon>
        <taxon>Methanomicrobia</taxon>
        <taxon>Methanotrichales</taxon>
        <taxon>Methanotrichaceae</taxon>
        <taxon>Methanothrix</taxon>
    </lineage>
</organism>
<evidence type="ECO:0000313" key="2">
    <source>
        <dbReference type="EMBL" id="KUK96720.1"/>
    </source>
</evidence>
<protein>
    <submittedName>
        <fullName evidence="1">Uncharacterized protein</fullName>
    </submittedName>
</protein>
<evidence type="ECO:0000313" key="3">
    <source>
        <dbReference type="Proteomes" id="UP000053961"/>
    </source>
</evidence>
<name>A0A101FS37_9EURY</name>
<dbReference type="EMBL" id="LGFT01000070">
    <property type="protein sequence ID" value="KUK43461.1"/>
    <property type="molecule type" value="Genomic_DNA"/>
</dbReference>
<dbReference type="PATRIC" id="fig|301375.6.peg.2294"/>
<dbReference type="Proteomes" id="UP000053961">
    <property type="component" value="Unassembled WGS sequence"/>
</dbReference>
<sequence length="119" mass="14188">MRNECEHVSCGSKEKVWMPHYYQGRECGLKPHPYCTECGLVKNLSSEKPRNTGFYINIITSLKDDFKMAQAQIRLMALDMDKYELEDRYGMDRHQQEELFINIVQKYANVPDWAIRRFF</sequence>